<feature type="non-terminal residue" evidence="1">
    <location>
        <position position="1"/>
    </location>
</feature>
<dbReference type="Proteomes" id="UP001140011">
    <property type="component" value="Unassembled WGS sequence"/>
</dbReference>
<accession>A0A9W8LDF4</accession>
<dbReference type="EMBL" id="JANBUH010000023">
    <property type="protein sequence ID" value="KAJ2756559.1"/>
    <property type="molecule type" value="Genomic_DNA"/>
</dbReference>
<evidence type="ECO:0000313" key="2">
    <source>
        <dbReference type="Proteomes" id="UP001140011"/>
    </source>
</evidence>
<sequence length="100" mass="10702">PVKKPRAPVPPFVEDIEERMTAVPLVFDDTCEYCLVPSSTLCSAFSKTETCQVAKSDPLSRSCGYSNADTIVVLSDAATKDELIGSWAASTLTDGGQHYA</sequence>
<dbReference type="AlphaFoldDB" id="A0A9W8LDF4"/>
<keyword evidence="2" id="KW-1185">Reference proteome</keyword>
<reference evidence="1" key="1">
    <citation type="submission" date="2022-07" db="EMBL/GenBank/DDBJ databases">
        <title>Phylogenomic reconstructions and comparative analyses of Kickxellomycotina fungi.</title>
        <authorList>
            <person name="Reynolds N.K."/>
            <person name="Stajich J.E."/>
            <person name="Barry K."/>
            <person name="Grigoriev I.V."/>
            <person name="Crous P."/>
            <person name="Smith M.E."/>
        </authorList>
    </citation>
    <scope>NUCLEOTIDE SEQUENCE</scope>
    <source>
        <strain evidence="1">BCRC 34297</strain>
    </source>
</reference>
<proteinExistence type="predicted"/>
<protein>
    <submittedName>
        <fullName evidence="1">Uncharacterized protein</fullName>
    </submittedName>
</protein>
<comment type="caution">
    <text evidence="1">The sequence shown here is derived from an EMBL/GenBank/DDBJ whole genome shotgun (WGS) entry which is preliminary data.</text>
</comment>
<evidence type="ECO:0000313" key="1">
    <source>
        <dbReference type="EMBL" id="KAJ2756559.1"/>
    </source>
</evidence>
<name>A0A9W8LDF4_9FUNG</name>
<gene>
    <name evidence="1" type="ORF">GGI19_000775</name>
</gene>
<organism evidence="1 2">
    <name type="scientific">Coemansia pectinata</name>
    <dbReference type="NCBI Taxonomy" id="1052879"/>
    <lineage>
        <taxon>Eukaryota</taxon>
        <taxon>Fungi</taxon>
        <taxon>Fungi incertae sedis</taxon>
        <taxon>Zoopagomycota</taxon>
        <taxon>Kickxellomycotina</taxon>
        <taxon>Kickxellomycetes</taxon>
        <taxon>Kickxellales</taxon>
        <taxon>Kickxellaceae</taxon>
        <taxon>Coemansia</taxon>
    </lineage>
</organism>